<keyword evidence="2" id="KW-0472">Membrane</keyword>
<feature type="transmembrane region" description="Helical" evidence="2">
    <location>
        <begin position="154"/>
        <end position="175"/>
    </location>
</feature>
<organism evidence="3">
    <name type="scientific">Paramoeba aestuarina</name>
    <dbReference type="NCBI Taxonomy" id="180227"/>
    <lineage>
        <taxon>Eukaryota</taxon>
        <taxon>Amoebozoa</taxon>
        <taxon>Discosea</taxon>
        <taxon>Flabellinia</taxon>
        <taxon>Dactylopodida</taxon>
        <taxon>Paramoebidae</taxon>
        <taxon>Paramoeba</taxon>
    </lineage>
</organism>
<feature type="compositionally biased region" description="Basic and acidic residues" evidence="1">
    <location>
        <begin position="89"/>
        <end position="99"/>
    </location>
</feature>
<accession>A0A7S4NRT3</accession>
<reference evidence="3" key="1">
    <citation type="submission" date="2021-01" db="EMBL/GenBank/DDBJ databases">
        <authorList>
            <person name="Corre E."/>
            <person name="Pelletier E."/>
            <person name="Niang G."/>
            <person name="Scheremetjew M."/>
            <person name="Finn R."/>
            <person name="Kale V."/>
            <person name="Holt S."/>
            <person name="Cochrane G."/>
            <person name="Meng A."/>
            <person name="Brown T."/>
            <person name="Cohen L."/>
        </authorList>
    </citation>
    <scope>NUCLEOTIDE SEQUENCE</scope>
    <source>
        <strain evidence="3">SoJaBio B1-5/56/2</strain>
    </source>
</reference>
<keyword evidence="2" id="KW-1133">Transmembrane helix</keyword>
<feature type="region of interest" description="Disordered" evidence="1">
    <location>
        <begin position="77"/>
        <end position="99"/>
    </location>
</feature>
<evidence type="ECO:0000256" key="2">
    <source>
        <dbReference type="SAM" id="Phobius"/>
    </source>
</evidence>
<dbReference type="EMBL" id="HBKR01017175">
    <property type="protein sequence ID" value="CAE2305464.1"/>
    <property type="molecule type" value="Transcribed_RNA"/>
</dbReference>
<sequence>MQVLVTYEGLFAELVGPGELFGSCFLSIAHRDALLGSALVLLHLALTFVYMSVVSEYPPAGQMGGEEKEVEMRTVGEEITGEEEQEIDENQKDEKRGDGGDIAQREAISISHVLCGVFTDLSFLSSPKLKIALALRCLSSISTLLNLINSPTWLASWICAVPLMTIFFSSFYLFYQERVFVTGRVYELVE</sequence>
<evidence type="ECO:0000256" key="1">
    <source>
        <dbReference type="SAM" id="MobiDB-lite"/>
    </source>
</evidence>
<keyword evidence="2" id="KW-0812">Transmembrane</keyword>
<feature type="compositionally biased region" description="Acidic residues" evidence="1">
    <location>
        <begin position="79"/>
        <end position="88"/>
    </location>
</feature>
<feature type="transmembrane region" description="Helical" evidence="2">
    <location>
        <begin position="33"/>
        <end position="53"/>
    </location>
</feature>
<proteinExistence type="predicted"/>
<protein>
    <submittedName>
        <fullName evidence="3">Uncharacterized protein</fullName>
    </submittedName>
</protein>
<name>A0A7S4NRT3_9EUKA</name>
<gene>
    <name evidence="3" type="ORF">NAES01612_LOCUS11360</name>
</gene>
<evidence type="ECO:0000313" key="3">
    <source>
        <dbReference type="EMBL" id="CAE2305464.1"/>
    </source>
</evidence>
<dbReference type="AlphaFoldDB" id="A0A7S4NRT3"/>